<gene>
    <name evidence="1" type="ORF">KTAU_10140</name>
</gene>
<protein>
    <submittedName>
        <fullName evidence="1">Uncharacterized protein</fullName>
    </submittedName>
</protein>
<keyword evidence="2" id="KW-1185">Reference proteome</keyword>
<proteinExistence type="predicted"/>
<sequence length="32" mass="3764">CQDLAKVYPYQRSGRYRCHAGSSQLLPIFSYR</sequence>
<dbReference type="Proteomes" id="UP000334820">
    <property type="component" value="Unassembled WGS sequence"/>
</dbReference>
<evidence type="ECO:0000313" key="2">
    <source>
        <dbReference type="Proteomes" id="UP000334820"/>
    </source>
</evidence>
<evidence type="ECO:0000313" key="1">
    <source>
        <dbReference type="EMBL" id="GER82377.1"/>
    </source>
</evidence>
<reference evidence="1 2" key="1">
    <citation type="journal article" date="2019" name="Int. J. Syst. Evol. Microbiol.">
        <title>Thermogemmatispora aurantia sp. nov. and Thermogemmatispora argillosa sp. nov., within the class Ktedonobacteria, and emended description of the genus Thermogemmatispora.</title>
        <authorList>
            <person name="Zheng Y."/>
            <person name="Wang C.M."/>
            <person name="Sakai Y."/>
            <person name="Abe K."/>
            <person name="Yokota A."/>
            <person name="Yabe S."/>
        </authorList>
    </citation>
    <scope>NUCLEOTIDE SEQUENCE [LARGE SCALE GENOMIC DNA]</scope>
    <source>
        <strain evidence="1 2">A1-2</strain>
    </source>
</reference>
<name>A0A5J4K6U7_9CHLR</name>
<organism evidence="1 2">
    <name type="scientific">Thermogemmatispora aurantia</name>
    <dbReference type="NCBI Taxonomy" id="2045279"/>
    <lineage>
        <taxon>Bacteria</taxon>
        <taxon>Bacillati</taxon>
        <taxon>Chloroflexota</taxon>
        <taxon>Ktedonobacteria</taxon>
        <taxon>Thermogemmatisporales</taxon>
        <taxon>Thermogemmatisporaceae</taxon>
        <taxon>Thermogemmatispora</taxon>
    </lineage>
</organism>
<dbReference type="EMBL" id="BKZV01000001">
    <property type="protein sequence ID" value="GER82377.1"/>
    <property type="molecule type" value="Genomic_DNA"/>
</dbReference>
<comment type="caution">
    <text evidence="1">The sequence shown here is derived from an EMBL/GenBank/DDBJ whole genome shotgun (WGS) entry which is preliminary data.</text>
</comment>
<dbReference type="AlphaFoldDB" id="A0A5J4K6U7"/>
<accession>A0A5J4K6U7</accession>
<feature type="non-terminal residue" evidence="1">
    <location>
        <position position="1"/>
    </location>
</feature>